<proteinExistence type="predicted"/>
<keyword evidence="3" id="KW-1185">Reference proteome</keyword>
<evidence type="ECO:0000256" key="1">
    <source>
        <dbReference type="SAM" id="MobiDB-lite"/>
    </source>
</evidence>
<feature type="compositionally biased region" description="Basic and acidic residues" evidence="1">
    <location>
        <begin position="66"/>
        <end position="88"/>
    </location>
</feature>
<feature type="region of interest" description="Disordered" evidence="1">
    <location>
        <begin position="60"/>
        <end position="88"/>
    </location>
</feature>
<comment type="caution">
    <text evidence="2">The sequence shown here is derived from an EMBL/GenBank/DDBJ whole genome shotgun (WGS) entry which is preliminary data.</text>
</comment>
<protein>
    <submittedName>
        <fullName evidence="2">Zinc finger protein</fullName>
    </submittedName>
</protein>
<dbReference type="AlphaFoldDB" id="A0A1R3L1E1"/>
<gene>
    <name evidence="2" type="ORF">COLO4_02264</name>
</gene>
<feature type="non-terminal residue" evidence="2">
    <location>
        <position position="88"/>
    </location>
</feature>
<organism evidence="2 3">
    <name type="scientific">Corchorus olitorius</name>
    <dbReference type="NCBI Taxonomy" id="93759"/>
    <lineage>
        <taxon>Eukaryota</taxon>
        <taxon>Viridiplantae</taxon>
        <taxon>Streptophyta</taxon>
        <taxon>Embryophyta</taxon>
        <taxon>Tracheophyta</taxon>
        <taxon>Spermatophyta</taxon>
        <taxon>Magnoliopsida</taxon>
        <taxon>eudicotyledons</taxon>
        <taxon>Gunneridae</taxon>
        <taxon>Pentapetalae</taxon>
        <taxon>rosids</taxon>
        <taxon>malvids</taxon>
        <taxon>Malvales</taxon>
        <taxon>Malvaceae</taxon>
        <taxon>Grewioideae</taxon>
        <taxon>Apeibeae</taxon>
        <taxon>Corchorus</taxon>
    </lineage>
</organism>
<dbReference type="EMBL" id="AWUE01005126">
    <property type="protein sequence ID" value="OMP13109.1"/>
    <property type="molecule type" value="Genomic_DNA"/>
</dbReference>
<sequence>MPTPRSVPSSARYISSEKISTAAERSASIISSSGWCFDAFGGHVGIVRQRCVDLTHQIEQASRKTQRIDQHDSDKNDQRTAERQRRQA</sequence>
<accession>A0A1R3L1E1</accession>
<dbReference type="Proteomes" id="UP000187203">
    <property type="component" value="Unassembled WGS sequence"/>
</dbReference>
<evidence type="ECO:0000313" key="2">
    <source>
        <dbReference type="EMBL" id="OMP13109.1"/>
    </source>
</evidence>
<reference evidence="3" key="1">
    <citation type="submission" date="2013-09" db="EMBL/GenBank/DDBJ databases">
        <title>Corchorus olitorius genome sequencing.</title>
        <authorList>
            <person name="Alam M."/>
            <person name="Haque M.S."/>
            <person name="Islam M.S."/>
            <person name="Emdad E.M."/>
            <person name="Islam M.M."/>
            <person name="Ahmed B."/>
            <person name="Halim A."/>
            <person name="Hossen Q.M.M."/>
            <person name="Hossain M.Z."/>
            <person name="Ahmed R."/>
            <person name="Khan M.M."/>
            <person name="Islam R."/>
            <person name="Rashid M.M."/>
            <person name="Khan S.A."/>
            <person name="Rahman M.S."/>
            <person name="Alam M."/>
            <person name="Yahiya A.S."/>
            <person name="Khan M.S."/>
            <person name="Azam M.S."/>
            <person name="Haque T."/>
            <person name="Lashkar M.Z.H."/>
            <person name="Akhand A.I."/>
            <person name="Morshed G."/>
            <person name="Roy S."/>
            <person name="Uddin K.S."/>
            <person name="Rabeya T."/>
            <person name="Hossain A.S."/>
            <person name="Chowdhury A."/>
            <person name="Snigdha A.R."/>
            <person name="Mortoza M.S."/>
            <person name="Matin S.A."/>
            <person name="Hoque S.M.E."/>
            <person name="Islam M.K."/>
            <person name="Roy D.K."/>
            <person name="Haider R."/>
            <person name="Moosa M.M."/>
            <person name="Elias S.M."/>
            <person name="Hasan A.M."/>
            <person name="Jahan S."/>
            <person name="Shafiuddin M."/>
            <person name="Mahmood N."/>
            <person name="Shommy N.S."/>
        </authorList>
    </citation>
    <scope>NUCLEOTIDE SEQUENCE [LARGE SCALE GENOMIC DNA]</scope>
    <source>
        <strain evidence="3">cv. O-4</strain>
    </source>
</reference>
<evidence type="ECO:0000313" key="3">
    <source>
        <dbReference type="Proteomes" id="UP000187203"/>
    </source>
</evidence>
<name>A0A1R3L1E1_9ROSI</name>